<evidence type="ECO:0000256" key="4">
    <source>
        <dbReference type="ARBA" id="ARBA00022741"/>
    </source>
</evidence>
<keyword evidence="7" id="KW-0829">Tyrosine-protein kinase</keyword>
<evidence type="ECO:0000313" key="10">
    <source>
        <dbReference type="EMBL" id="QQT02493.1"/>
    </source>
</evidence>
<accession>A0A974NRF3</accession>
<evidence type="ECO:0000256" key="1">
    <source>
        <dbReference type="ARBA" id="ARBA00007316"/>
    </source>
</evidence>
<dbReference type="Gene3D" id="3.40.50.300">
    <property type="entry name" value="P-loop containing nucleotide triphosphate hydrolases"/>
    <property type="match status" value="1"/>
</dbReference>
<dbReference type="EC" id="2.7.10.2" evidence="2"/>
<evidence type="ECO:0000313" key="11">
    <source>
        <dbReference type="Proteomes" id="UP000595254"/>
    </source>
</evidence>
<evidence type="ECO:0000256" key="8">
    <source>
        <dbReference type="ARBA" id="ARBA00051245"/>
    </source>
</evidence>
<dbReference type="NCBIfam" id="TIGR01007">
    <property type="entry name" value="eps_fam"/>
    <property type="match status" value="1"/>
</dbReference>
<protein>
    <recommendedName>
        <fullName evidence="2">non-specific protein-tyrosine kinase</fullName>
        <ecNumber evidence="2">2.7.10.2</ecNumber>
    </recommendedName>
</protein>
<dbReference type="EMBL" id="CP068053">
    <property type="protein sequence ID" value="QQT02493.1"/>
    <property type="molecule type" value="Genomic_DNA"/>
</dbReference>
<keyword evidence="3" id="KW-0808">Transferase</keyword>
<keyword evidence="5 10" id="KW-0418">Kinase</keyword>
<evidence type="ECO:0000259" key="9">
    <source>
        <dbReference type="Pfam" id="PF13614"/>
    </source>
</evidence>
<keyword evidence="11" id="KW-1185">Reference proteome</keyword>
<comment type="similarity">
    <text evidence="1">Belongs to the CpsD/CapB family.</text>
</comment>
<gene>
    <name evidence="10" type="ORF">I6J18_02015</name>
</gene>
<evidence type="ECO:0000256" key="6">
    <source>
        <dbReference type="ARBA" id="ARBA00022840"/>
    </source>
</evidence>
<comment type="catalytic activity">
    <reaction evidence="8">
        <text>L-tyrosyl-[protein] + ATP = O-phospho-L-tyrosyl-[protein] + ADP + H(+)</text>
        <dbReference type="Rhea" id="RHEA:10596"/>
        <dbReference type="Rhea" id="RHEA-COMP:10136"/>
        <dbReference type="Rhea" id="RHEA-COMP:20101"/>
        <dbReference type="ChEBI" id="CHEBI:15378"/>
        <dbReference type="ChEBI" id="CHEBI:30616"/>
        <dbReference type="ChEBI" id="CHEBI:46858"/>
        <dbReference type="ChEBI" id="CHEBI:61978"/>
        <dbReference type="ChEBI" id="CHEBI:456216"/>
        <dbReference type="EC" id="2.7.10.2"/>
    </reaction>
</comment>
<dbReference type="GO" id="GO:0004715">
    <property type="term" value="F:non-membrane spanning protein tyrosine kinase activity"/>
    <property type="evidence" value="ECO:0007669"/>
    <property type="project" value="UniProtKB-EC"/>
</dbReference>
<organism evidence="10 11">
    <name type="scientific">Peribacillus psychrosaccharolyticus</name>
    <name type="common">Bacillus psychrosaccharolyticus</name>
    <dbReference type="NCBI Taxonomy" id="1407"/>
    <lineage>
        <taxon>Bacteria</taxon>
        <taxon>Bacillati</taxon>
        <taxon>Bacillota</taxon>
        <taxon>Bacilli</taxon>
        <taxon>Bacillales</taxon>
        <taxon>Bacillaceae</taxon>
        <taxon>Peribacillus</taxon>
    </lineage>
</organism>
<feature type="domain" description="AAA" evidence="9">
    <location>
        <begin position="24"/>
        <end position="165"/>
    </location>
</feature>
<dbReference type="CDD" id="cd05387">
    <property type="entry name" value="BY-kinase"/>
    <property type="match status" value="1"/>
</dbReference>
<keyword evidence="4" id="KW-0547">Nucleotide-binding</keyword>
<sequence>MISEQFRTIRTNIKFSSLEKKVTTIQITSPNDGDGKTTTAANLAISMAQHKEKVLLIDANLRNPSVHHVFKTSNNVGLTTFLLDTSSDLTEIVNHTGIGMLDVLTSGPVPINASEIIGSPMMQELLISAARSYDCIIIDSPSILEVTDAKIIANFCDSIILVFNHGKTNMKQAFSTKRILEFAENKIVGVILNDNVRKMKFKLF</sequence>
<evidence type="ECO:0000256" key="3">
    <source>
        <dbReference type="ARBA" id="ARBA00022679"/>
    </source>
</evidence>
<dbReference type="InterPro" id="IPR050445">
    <property type="entry name" value="Bact_polysacc_biosynth/exp"/>
</dbReference>
<dbReference type="AlphaFoldDB" id="A0A974NRF3"/>
<evidence type="ECO:0000256" key="7">
    <source>
        <dbReference type="ARBA" id="ARBA00023137"/>
    </source>
</evidence>
<reference evidence="10 11" key="1">
    <citation type="submission" date="2021-01" db="EMBL/GenBank/DDBJ databases">
        <title>FDA dAtabase for Regulatory Grade micrObial Sequences (FDA-ARGOS): Supporting development and validation of Infectious Disease Dx tests.</title>
        <authorList>
            <person name="Nelson B."/>
            <person name="Plummer A."/>
            <person name="Tallon L."/>
            <person name="Sadzewicz L."/>
            <person name="Zhao X."/>
            <person name="Boylan J."/>
            <person name="Ott S."/>
            <person name="Bowen H."/>
            <person name="Vavikolanu K."/>
            <person name="Mehta A."/>
            <person name="Aluvathingal J."/>
            <person name="Nadendla S."/>
            <person name="Myers T."/>
            <person name="Yan Y."/>
            <person name="Sichtig H."/>
        </authorList>
    </citation>
    <scope>NUCLEOTIDE SEQUENCE [LARGE SCALE GENOMIC DNA]</scope>
    <source>
        <strain evidence="10 11">FDAARGOS_1161</strain>
    </source>
</reference>
<dbReference type="InterPro" id="IPR005702">
    <property type="entry name" value="Wzc-like_C"/>
</dbReference>
<dbReference type="GO" id="GO:0005524">
    <property type="term" value="F:ATP binding"/>
    <property type="evidence" value="ECO:0007669"/>
    <property type="project" value="UniProtKB-KW"/>
</dbReference>
<dbReference type="InterPro" id="IPR027417">
    <property type="entry name" value="P-loop_NTPase"/>
</dbReference>
<dbReference type="PANTHER" id="PTHR32309">
    <property type="entry name" value="TYROSINE-PROTEIN KINASE"/>
    <property type="match status" value="1"/>
</dbReference>
<evidence type="ECO:0000256" key="5">
    <source>
        <dbReference type="ARBA" id="ARBA00022777"/>
    </source>
</evidence>
<dbReference type="SUPFAM" id="SSF52540">
    <property type="entry name" value="P-loop containing nucleoside triphosphate hydrolases"/>
    <property type="match status" value="1"/>
</dbReference>
<dbReference type="PANTHER" id="PTHR32309:SF13">
    <property type="entry name" value="FERRIC ENTEROBACTIN TRANSPORT PROTEIN FEPE"/>
    <property type="match status" value="1"/>
</dbReference>
<dbReference type="GO" id="GO:0005886">
    <property type="term" value="C:plasma membrane"/>
    <property type="evidence" value="ECO:0007669"/>
    <property type="project" value="TreeGrafter"/>
</dbReference>
<dbReference type="Proteomes" id="UP000595254">
    <property type="component" value="Chromosome"/>
</dbReference>
<dbReference type="InterPro" id="IPR025669">
    <property type="entry name" value="AAA_dom"/>
</dbReference>
<name>A0A974NRF3_PERPY</name>
<proteinExistence type="inferred from homology"/>
<dbReference type="KEGG" id="ppsr:I6J18_02015"/>
<evidence type="ECO:0000256" key="2">
    <source>
        <dbReference type="ARBA" id="ARBA00011903"/>
    </source>
</evidence>
<dbReference type="Pfam" id="PF13614">
    <property type="entry name" value="AAA_31"/>
    <property type="match status" value="1"/>
</dbReference>
<keyword evidence="6" id="KW-0067">ATP-binding</keyword>